<evidence type="ECO:0000256" key="10">
    <source>
        <dbReference type="ARBA" id="ARBA00023125"/>
    </source>
</evidence>
<keyword evidence="10 16" id="KW-0238">DNA-binding</keyword>
<dbReference type="GO" id="GO:0039648">
    <property type="term" value="P:symbiont-mediated perturbation of host ubiquitin-like protein modification"/>
    <property type="evidence" value="ECO:0007669"/>
    <property type="project" value="UniProtKB-UniRule"/>
</dbReference>
<dbReference type="GO" id="GO:0003677">
    <property type="term" value="F:DNA binding"/>
    <property type="evidence" value="ECO:0007669"/>
    <property type="project" value="UniProtKB-UniRule"/>
</dbReference>
<dbReference type="Gene3D" id="3.30.240.40">
    <property type="entry name" value="E6 early regulatory protein"/>
    <property type="match status" value="2"/>
</dbReference>
<keyword evidence="11 16" id="KW-0010">Activator</keyword>
<keyword evidence="7 16" id="KW-0863">Zinc-finger</keyword>
<keyword evidence="2 16" id="KW-0244">Early protein</keyword>
<evidence type="ECO:0000256" key="9">
    <source>
        <dbReference type="ARBA" id="ARBA00023015"/>
    </source>
</evidence>
<reference evidence="18 19" key="1">
    <citation type="journal article" date="2007" name="Genome Biol.">
        <title>Ancient papillomavirus-host co-speciation in Felidae.</title>
        <authorList>
            <person name="Rector A."/>
            <person name="Lemey P."/>
            <person name="Tachezy R."/>
            <person name="Mostmans S."/>
            <person name="Ghim S.J."/>
            <person name="Van Doorslaer K."/>
            <person name="Roelke M."/>
            <person name="Bush M."/>
            <person name="Montali R.J."/>
            <person name="Joslin J."/>
            <person name="Burk R.D."/>
            <person name="Jenson A.B."/>
            <person name="Sundberg J.P."/>
            <person name="Shapiro B."/>
            <person name="Van Ranst M."/>
        </authorList>
    </citation>
    <scope>NUCLEOTIDE SEQUENCE [LARGE SCALE GENOMIC DNA]</scope>
</reference>
<name>I6LEI9_9PAPI</name>
<dbReference type="InterPro" id="IPR001334">
    <property type="entry name" value="E6"/>
</dbReference>
<comment type="caution">
    <text evidence="16">Lacks conserved residue(s) required for the propagation of feature annotation.</text>
</comment>
<dbReference type="InterPro" id="IPR038575">
    <property type="entry name" value="E6_sf"/>
</dbReference>
<dbReference type="GO" id="GO:0052150">
    <property type="term" value="P:symbiont-mediated perturbation of host apoptosis"/>
    <property type="evidence" value="ECO:0007669"/>
    <property type="project" value="UniProtKB-KW"/>
</dbReference>
<keyword evidence="9 16" id="KW-0805">Transcription regulation</keyword>
<keyword evidence="3 16" id="KW-1048">Host nucleus</keyword>
<dbReference type="EMBL" id="AY904723">
    <property type="protein sequence ID" value="AAX86619.1"/>
    <property type="molecule type" value="Genomic_DNA"/>
</dbReference>
<evidence type="ECO:0000256" key="13">
    <source>
        <dbReference type="ARBA" id="ARBA00023200"/>
    </source>
</evidence>
<evidence type="ECO:0000256" key="1">
    <source>
        <dbReference type="ARBA" id="ARBA00006346"/>
    </source>
</evidence>
<keyword evidence="6 16" id="KW-0479">Metal-binding</keyword>
<dbReference type="GO" id="GO:0006355">
    <property type="term" value="P:regulation of DNA-templated transcription"/>
    <property type="evidence" value="ECO:0007669"/>
    <property type="project" value="UniProtKB-UniRule"/>
</dbReference>
<sequence length="138" mass="15594">MARPSSVQGLCEATGAKFSDLLLPCTFCLRFLTSVEKALFDAFPLQLRWKGRCAFGCCQGCIRLCAQIERRFYYERKVTETELCGLLDHPEAACVRCGFCMRRLGTCDKVRCCFENDLDVVRGQVRGRCGLCRLSVEV</sequence>
<evidence type="ECO:0000313" key="19">
    <source>
        <dbReference type="Proteomes" id="UP000151575"/>
    </source>
</evidence>
<keyword evidence="5 16" id="KW-1090">Inhibition of host innate immune response by virus</keyword>
<organism evidence="18 19">
    <name type="scientific">Puma concolor papillomavirus 1</name>
    <dbReference type="NCBI Taxonomy" id="2773289"/>
    <lineage>
        <taxon>Viruses</taxon>
        <taxon>Monodnaviria</taxon>
        <taxon>Shotokuvirae</taxon>
        <taxon>Cossaviricota</taxon>
        <taxon>Papovaviricetes</taxon>
        <taxon>Zurhausenvirales</taxon>
        <taxon>Papillomaviridae</taxon>
        <taxon>Firstpapillomavirinae</taxon>
        <taxon>Lambdapapillomavirus</taxon>
        <taxon>Lambdapapillomavirus 1</taxon>
    </lineage>
</organism>
<dbReference type="Pfam" id="PF00518">
    <property type="entry name" value="E6"/>
    <property type="match status" value="1"/>
</dbReference>
<evidence type="ECO:0000256" key="8">
    <source>
        <dbReference type="ARBA" id="ARBA00022833"/>
    </source>
</evidence>
<dbReference type="GO" id="GO:0030430">
    <property type="term" value="C:host cell cytoplasm"/>
    <property type="evidence" value="ECO:0007669"/>
    <property type="project" value="UniProtKB-SubCell"/>
</dbReference>
<evidence type="ECO:0000256" key="12">
    <source>
        <dbReference type="ARBA" id="ARBA00023163"/>
    </source>
</evidence>
<comment type="subunit">
    <text evidence="16">Forms homodimers. Interacts with ubiquitin-protein ligase UBE3A/E6-AP; this interaction stimulates UBE3A ubiquitin activity. Interacts with host BAK1.</text>
</comment>
<evidence type="ECO:0000313" key="18">
    <source>
        <dbReference type="EMBL" id="AAX86619.1"/>
    </source>
</evidence>
<evidence type="ECO:0000256" key="3">
    <source>
        <dbReference type="ARBA" id="ARBA00022562"/>
    </source>
</evidence>
<evidence type="ECO:0000256" key="5">
    <source>
        <dbReference type="ARBA" id="ARBA00022632"/>
    </source>
</evidence>
<dbReference type="GO" id="GO:0042025">
    <property type="term" value="C:host cell nucleus"/>
    <property type="evidence" value="ECO:0007669"/>
    <property type="project" value="UniProtKB-SubCell"/>
</dbReference>
<gene>
    <name evidence="16 18" type="primary">E6</name>
</gene>
<dbReference type="Proteomes" id="UP000151575">
    <property type="component" value="Segment"/>
</dbReference>
<proteinExistence type="inferred from homology"/>
<dbReference type="GO" id="GO:0008270">
    <property type="term" value="F:zinc ion binding"/>
    <property type="evidence" value="ECO:0007669"/>
    <property type="project" value="UniProtKB-KW"/>
</dbReference>
<keyword evidence="13 16" id="KW-1035">Host cytoplasm</keyword>
<feature type="zinc finger region" evidence="16">
    <location>
        <begin position="25"/>
        <end position="61"/>
    </location>
</feature>
<dbReference type="HAMAP" id="MF_04006">
    <property type="entry name" value="HPV_E6"/>
    <property type="match status" value="1"/>
</dbReference>
<dbReference type="SUPFAM" id="SSF161229">
    <property type="entry name" value="E6 C-terminal domain-like"/>
    <property type="match status" value="2"/>
</dbReference>
<protein>
    <recommendedName>
        <fullName evidence="16 17">Protein E6</fullName>
    </recommendedName>
</protein>
<comment type="similarity">
    <text evidence="1 16 17">Belongs to the papillomaviridae E6 protein family.</text>
</comment>
<evidence type="ECO:0000256" key="15">
    <source>
        <dbReference type="ARBA" id="ARBA00023323"/>
    </source>
</evidence>
<evidence type="ECO:0000256" key="7">
    <source>
        <dbReference type="ARBA" id="ARBA00022771"/>
    </source>
</evidence>
<keyword evidence="15 16" id="KW-1119">Modulation of host cell apoptosis by virus</keyword>
<comment type="subcellular location">
    <subcellularLocation>
        <location evidence="16 17">Host cytoplasm</location>
    </subcellularLocation>
    <subcellularLocation>
        <location evidence="16 17">Host nucleus</location>
    </subcellularLocation>
</comment>
<dbReference type="GO" id="GO:0052170">
    <property type="term" value="P:symbiont-mediated suppression of host innate immune response"/>
    <property type="evidence" value="ECO:0007669"/>
    <property type="project" value="UniProtKB-KW"/>
</dbReference>
<keyword evidence="4 16" id="KW-0945">Host-virus interaction</keyword>
<evidence type="ECO:0000256" key="11">
    <source>
        <dbReference type="ARBA" id="ARBA00023159"/>
    </source>
</evidence>
<evidence type="ECO:0000256" key="17">
    <source>
        <dbReference type="RuleBase" id="RU363123"/>
    </source>
</evidence>
<accession>I6LEI9</accession>
<evidence type="ECO:0000256" key="2">
    <source>
        <dbReference type="ARBA" id="ARBA00022518"/>
    </source>
</evidence>
<dbReference type="GO" id="GO:0039502">
    <property type="term" value="P:symbiont-mediated suppression of host type I interferon-mediated signaling pathway"/>
    <property type="evidence" value="ECO:0007669"/>
    <property type="project" value="UniProtKB-UniRule"/>
</dbReference>
<evidence type="ECO:0000256" key="6">
    <source>
        <dbReference type="ARBA" id="ARBA00022723"/>
    </source>
</evidence>
<evidence type="ECO:0000256" key="14">
    <source>
        <dbReference type="ARBA" id="ARBA00023280"/>
    </source>
</evidence>
<evidence type="ECO:0000256" key="16">
    <source>
        <dbReference type="HAMAP-Rule" id="MF_04006"/>
    </source>
</evidence>
<keyword evidence="14 16" id="KW-0899">Viral immunoevasion</keyword>
<keyword evidence="8 16" id="KW-0862">Zinc</keyword>
<dbReference type="GO" id="GO:0006351">
    <property type="term" value="P:DNA-templated transcription"/>
    <property type="evidence" value="ECO:0007669"/>
    <property type="project" value="UniProtKB-UniRule"/>
</dbReference>
<comment type="function">
    <text evidence="16">Plays a major role in the induction and maintenance of cellular transformation. E6 associates with host UBE3A/E6-AP ubiquitin-protein ligase and modulates its activity. Protects host keratinocytes from apoptosis by mediating the degradation of host BAK1. May also inhibit host immune response.</text>
</comment>
<evidence type="ECO:0000256" key="4">
    <source>
        <dbReference type="ARBA" id="ARBA00022581"/>
    </source>
</evidence>
<keyword evidence="12 16" id="KW-0804">Transcription</keyword>